<sequence length="149" mass="16901">MIFSPHLMTQNGIPVSVFSLMGIDKSHAELCLVNRGMWKHVSTSFAKNTFTSCRRCVGALSSRGYQLSLCQNCGHLRRMDFLKRRLRKESTASEIFLHSDTNATFFCAPCSRRSSSAFFAFNELIELFKTPMPFVNFGSHNGRLIIHLT</sequence>
<name>A0A8X6V8G5_TRICX</name>
<dbReference type="EMBL" id="BMAU01021195">
    <property type="protein sequence ID" value="GFX96944.1"/>
    <property type="molecule type" value="Genomic_DNA"/>
</dbReference>
<proteinExistence type="predicted"/>
<protein>
    <submittedName>
        <fullName evidence="1">Uncharacterized protein</fullName>
    </submittedName>
</protein>
<accession>A0A8X6V8G5</accession>
<reference evidence="1" key="1">
    <citation type="submission" date="2020-08" db="EMBL/GenBank/DDBJ databases">
        <title>Multicomponent nature underlies the extraordinary mechanical properties of spider dragline silk.</title>
        <authorList>
            <person name="Kono N."/>
            <person name="Nakamura H."/>
            <person name="Mori M."/>
            <person name="Yoshida Y."/>
            <person name="Ohtoshi R."/>
            <person name="Malay A.D."/>
            <person name="Moran D.A.P."/>
            <person name="Tomita M."/>
            <person name="Numata K."/>
            <person name="Arakawa K."/>
        </authorList>
    </citation>
    <scope>NUCLEOTIDE SEQUENCE</scope>
</reference>
<dbReference type="AlphaFoldDB" id="A0A8X6V8G5"/>
<keyword evidence="2" id="KW-1185">Reference proteome</keyword>
<organism evidence="1 2">
    <name type="scientific">Trichonephila clavipes</name>
    <name type="common">Golden silk orbweaver</name>
    <name type="synonym">Nephila clavipes</name>
    <dbReference type="NCBI Taxonomy" id="2585209"/>
    <lineage>
        <taxon>Eukaryota</taxon>
        <taxon>Metazoa</taxon>
        <taxon>Ecdysozoa</taxon>
        <taxon>Arthropoda</taxon>
        <taxon>Chelicerata</taxon>
        <taxon>Arachnida</taxon>
        <taxon>Araneae</taxon>
        <taxon>Araneomorphae</taxon>
        <taxon>Entelegynae</taxon>
        <taxon>Araneoidea</taxon>
        <taxon>Nephilidae</taxon>
        <taxon>Trichonephila</taxon>
    </lineage>
</organism>
<evidence type="ECO:0000313" key="1">
    <source>
        <dbReference type="EMBL" id="GFX96944.1"/>
    </source>
</evidence>
<dbReference type="Proteomes" id="UP000887159">
    <property type="component" value="Unassembled WGS sequence"/>
</dbReference>
<evidence type="ECO:0000313" key="2">
    <source>
        <dbReference type="Proteomes" id="UP000887159"/>
    </source>
</evidence>
<gene>
    <name evidence="1" type="ORF">TNCV_1996761</name>
</gene>
<comment type="caution">
    <text evidence="1">The sequence shown here is derived from an EMBL/GenBank/DDBJ whole genome shotgun (WGS) entry which is preliminary data.</text>
</comment>